<evidence type="ECO:0000256" key="4">
    <source>
        <dbReference type="ARBA" id="ARBA00022741"/>
    </source>
</evidence>
<evidence type="ECO:0000256" key="1">
    <source>
        <dbReference type="ARBA" id="ARBA00003618"/>
    </source>
</evidence>
<comment type="function">
    <text evidence="1 9">May be involved in recombinational repair of damaged DNA.</text>
</comment>
<organism evidence="12 13">
    <name type="scientific">Candidatus Haliotispira prima</name>
    <dbReference type="NCBI Taxonomy" id="3034016"/>
    <lineage>
        <taxon>Bacteria</taxon>
        <taxon>Pseudomonadati</taxon>
        <taxon>Spirochaetota</taxon>
        <taxon>Spirochaetia</taxon>
        <taxon>Spirochaetales</taxon>
        <taxon>Spirochaetaceae</taxon>
        <taxon>Candidatus Haliotispira</taxon>
    </lineage>
</organism>
<accession>A0ABY8MJK3</accession>
<reference evidence="12 13" key="1">
    <citation type="submission" date="2023-04" db="EMBL/GenBank/DDBJ databases">
        <title>Spirochaete genome identified in red abalone sample constitutes a novel genus.</title>
        <authorList>
            <person name="Sharma S.P."/>
            <person name="Purcell C.M."/>
            <person name="Hyde J.R."/>
            <person name="Severin A.J."/>
        </authorList>
    </citation>
    <scope>NUCLEOTIDE SEQUENCE [LARGE SCALE GENOMIC DNA]</scope>
    <source>
        <strain evidence="12 13">SP-2023</strain>
    </source>
</reference>
<keyword evidence="4" id="KW-0547">Nucleotide-binding</keyword>
<evidence type="ECO:0000313" key="13">
    <source>
        <dbReference type="Proteomes" id="UP001228690"/>
    </source>
</evidence>
<evidence type="ECO:0000256" key="6">
    <source>
        <dbReference type="ARBA" id="ARBA00022840"/>
    </source>
</evidence>
<keyword evidence="7 9" id="KW-0234">DNA repair</keyword>
<dbReference type="InterPro" id="IPR038729">
    <property type="entry name" value="Rad50/SbcC_AAA"/>
</dbReference>
<dbReference type="PIRSF" id="PIRSF003128">
    <property type="entry name" value="RecN"/>
    <property type="match status" value="1"/>
</dbReference>
<evidence type="ECO:0000256" key="9">
    <source>
        <dbReference type="PIRNR" id="PIRNR003128"/>
    </source>
</evidence>
<protein>
    <recommendedName>
        <fullName evidence="3 9">DNA repair protein RecN</fullName>
    </recommendedName>
    <alternativeName>
        <fullName evidence="8 9">Recombination protein N</fullName>
    </alternativeName>
</protein>
<dbReference type="RefSeq" id="WP_326928409.1">
    <property type="nucleotide sequence ID" value="NZ_CP123443.1"/>
</dbReference>
<evidence type="ECO:0000256" key="7">
    <source>
        <dbReference type="ARBA" id="ARBA00023204"/>
    </source>
</evidence>
<dbReference type="PANTHER" id="PTHR11059:SF0">
    <property type="entry name" value="DNA REPAIR PROTEIN RECN"/>
    <property type="match status" value="1"/>
</dbReference>
<sequence length="578" mass="64761">MLKELHIRNYALFEDVHIELGPNFNVFSGETGAGKSLLVGAIGLLLGNKGDSVMVRQGCSETEVIGILSIAPENREARDWLENCEIPLETEGPDEPSQLSVRRILKDNGKSSCYIQHIPLTLSKLGEFTALLFDLHSQHQNQSLFHSRRQLRMLDHYAHLNQEVETFGKTFQNINQKKKQLTEAQAEADRQREQAAYLKKAIEEFEELKPQQDEDSELSEQIELLSNAEDIRQQMEQLLEEGHQALELLHRSHSRLGQLSAKFKSGAELLSRLQSTNIEIEDILDSCKAEKNNLNLNPGRLQEMDQRLSKLIMLGRKYGNSSLNRAIQFSEEAAANLAALENTEDSLAAQKRNIQTAEKELMEKAQYLSRQRKKYAPLLQKSIEGNLHNLGMAQATFQIELSHRNNENNHVLCHSYGIDKVRFLLAANPGEDLHEIRQVASGGEISRIMLAIKSEPVSDTMPAKIRTGTSVNGSESSIETIIFDEIDTGIGGETGIRMARHINRLGRRKQILCVTHLASIAASADTHIKIEKQSDSDSTNVNIHSLSSDDRPAELARMLSGDPKNPTSLAHAQELLNR</sequence>
<dbReference type="PANTHER" id="PTHR11059">
    <property type="entry name" value="DNA REPAIR PROTEIN RECN"/>
    <property type="match status" value="1"/>
</dbReference>
<evidence type="ECO:0000256" key="10">
    <source>
        <dbReference type="SAM" id="Coils"/>
    </source>
</evidence>
<evidence type="ECO:0000259" key="11">
    <source>
        <dbReference type="Pfam" id="PF13476"/>
    </source>
</evidence>
<dbReference type="EMBL" id="CP123443">
    <property type="protein sequence ID" value="WGK70202.1"/>
    <property type="molecule type" value="Genomic_DNA"/>
</dbReference>
<dbReference type="InterPro" id="IPR004604">
    <property type="entry name" value="DNA_recomb/repair_RecN"/>
</dbReference>
<dbReference type="Gene3D" id="3.40.50.300">
    <property type="entry name" value="P-loop containing nucleotide triphosphate hydrolases"/>
    <property type="match status" value="2"/>
</dbReference>
<proteinExistence type="inferred from homology"/>
<dbReference type="InterPro" id="IPR027417">
    <property type="entry name" value="P-loop_NTPase"/>
</dbReference>
<evidence type="ECO:0000256" key="8">
    <source>
        <dbReference type="ARBA" id="ARBA00033408"/>
    </source>
</evidence>
<dbReference type="SUPFAM" id="SSF52540">
    <property type="entry name" value="P-loop containing nucleoside triphosphate hydrolases"/>
    <property type="match status" value="1"/>
</dbReference>
<feature type="coiled-coil region" evidence="10">
    <location>
        <begin position="171"/>
        <end position="248"/>
    </location>
</feature>
<feature type="domain" description="Rad50/SbcC-type AAA" evidence="11">
    <location>
        <begin position="4"/>
        <end position="241"/>
    </location>
</feature>
<dbReference type="Pfam" id="PF13476">
    <property type="entry name" value="AAA_23"/>
    <property type="match status" value="1"/>
</dbReference>
<evidence type="ECO:0000256" key="3">
    <source>
        <dbReference type="ARBA" id="ARBA00021315"/>
    </source>
</evidence>
<feature type="coiled-coil region" evidence="10">
    <location>
        <begin position="330"/>
        <end position="360"/>
    </location>
</feature>
<keyword evidence="10" id="KW-0175">Coiled coil</keyword>
<dbReference type="Proteomes" id="UP001228690">
    <property type="component" value="Chromosome"/>
</dbReference>
<evidence type="ECO:0000313" key="12">
    <source>
        <dbReference type="EMBL" id="WGK70202.1"/>
    </source>
</evidence>
<name>A0ABY8MJK3_9SPIO</name>
<dbReference type="NCBIfam" id="TIGR00634">
    <property type="entry name" value="recN"/>
    <property type="match status" value="1"/>
</dbReference>
<keyword evidence="5 9" id="KW-0227">DNA damage</keyword>
<gene>
    <name evidence="12" type="primary">recN</name>
    <name evidence="12" type="ORF">P0082_04900</name>
</gene>
<dbReference type="CDD" id="cd03241">
    <property type="entry name" value="ABC_RecN"/>
    <property type="match status" value="2"/>
</dbReference>
<comment type="similarity">
    <text evidence="2 9">Belongs to the RecN family.</text>
</comment>
<keyword evidence="13" id="KW-1185">Reference proteome</keyword>
<evidence type="ECO:0000256" key="5">
    <source>
        <dbReference type="ARBA" id="ARBA00022763"/>
    </source>
</evidence>
<evidence type="ECO:0000256" key="2">
    <source>
        <dbReference type="ARBA" id="ARBA00009441"/>
    </source>
</evidence>
<keyword evidence="6" id="KW-0067">ATP-binding</keyword>